<evidence type="ECO:0000256" key="1">
    <source>
        <dbReference type="SAM" id="MobiDB-lite"/>
    </source>
</evidence>
<protein>
    <submittedName>
        <fullName evidence="3">NET domain-containing protein</fullName>
    </submittedName>
</protein>
<reference evidence="3" key="1">
    <citation type="submission" date="2022-11" db="UniProtKB">
        <authorList>
            <consortium name="WormBaseParasite"/>
        </authorList>
    </citation>
    <scope>IDENTIFICATION</scope>
</reference>
<dbReference type="WBParaSite" id="Minc3s00472g12912">
    <property type="protein sequence ID" value="Minc3s00472g12912"/>
    <property type="gene ID" value="Minc3s00472g12912"/>
</dbReference>
<name>A0A914LJN0_MELIC</name>
<organism evidence="2 3">
    <name type="scientific">Meloidogyne incognita</name>
    <name type="common">Southern root-knot nematode worm</name>
    <name type="synonym">Oxyuris incognita</name>
    <dbReference type="NCBI Taxonomy" id="6306"/>
    <lineage>
        <taxon>Eukaryota</taxon>
        <taxon>Metazoa</taxon>
        <taxon>Ecdysozoa</taxon>
        <taxon>Nematoda</taxon>
        <taxon>Chromadorea</taxon>
        <taxon>Rhabditida</taxon>
        <taxon>Tylenchina</taxon>
        <taxon>Tylenchomorpha</taxon>
        <taxon>Tylenchoidea</taxon>
        <taxon>Meloidogynidae</taxon>
        <taxon>Meloidogyninae</taxon>
        <taxon>Meloidogyne</taxon>
        <taxon>Meloidogyne incognita group</taxon>
    </lineage>
</organism>
<sequence length="127" mass="15047">MCCNANQRVVKEENDKNKDIPDRGKKRRKSSIRKPKLLGMRQRESVIFNKTENQLEIFENLLNLYNSPKDVINLKNNPEPLIKLGIDSKQFSTILEELYFFVQKSEQLKEAERRIKDRKARKKNGNK</sequence>
<evidence type="ECO:0000313" key="3">
    <source>
        <dbReference type="WBParaSite" id="Minc3s00472g12912"/>
    </source>
</evidence>
<feature type="compositionally biased region" description="Basic and acidic residues" evidence="1">
    <location>
        <begin position="9"/>
        <end position="23"/>
    </location>
</feature>
<proteinExistence type="predicted"/>
<dbReference type="Proteomes" id="UP000887563">
    <property type="component" value="Unplaced"/>
</dbReference>
<accession>A0A914LJN0</accession>
<feature type="compositionally biased region" description="Basic residues" evidence="1">
    <location>
        <begin position="24"/>
        <end position="36"/>
    </location>
</feature>
<dbReference type="AlphaFoldDB" id="A0A914LJN0"/>
<feature type="region of interest" description="Disordered" evidence="1">
    <location>
        <begin position="1"/>
        <end position="36"/>
    </location>
</feature>
<evidence type="ECO:0000313" key="2">
    <source>
        <dbReference type="Proteomes" id="UP000887563"/>
    </source>
</evidence>
<keyword evidence="2" id="KW-1185">Reference proteome</keyword>